<dbReference type="FunFam" id="3.40.50.1400:FF:000005">
    <property type="entry name" value="Ferrochelatase"/>
    <property type="match status" value="1"/>
</dbReference>
<evidence type="ECO:0000256" key="7">
    <source>
        <dbReference type="ARBA" id="ARBA00049380"/>
    </source>
</evidence>
<dbReference type="InterPro" id="IPR033659">
    <property type="entry name" value="Ferrochelatase_N"/>
</dbReference>
<evidence type="ECO:0000256" key="2">
    <source>
        <dbReference type="ARBA" id="ARBA00007718"/>
    </source>
</evidence>
<accession>S8D7M7</accession>
<keyword evidence="5 8" id="KW-0456">Lyase</keyword>
<comment type="catalytic activity">
    <reaction evidence="7 8">
        <text>heme b + 2 H(+) = protoporphyrin IX + Fe(2+)</text>
        <dbReference type="Rhea" id="RHEA:22584"/>
        <dbReference type="ChEBI" id="CHEBI:15378"/>
        <dbReference type="ChEBI" id="CHEBI:29033"/>
        <dbReference type="ChEBI" id="CHEBI:57306"/>
        <dbReference type="ChEBI" id="CHEBI:60344"/>
        <dbReference type="EC" id="4.98.1.1"/>
    </reaction>
</comment>
<dbReference type="Pfam" id="PF00762">
    <property type="entry name" value="Ferrochelatase"/>
    <property type="match status" value="1"/>
</dbReference>
<evidence type="ECO:0000256" key="3">
    <source>
        <dbReference type="ARBA" id="ARBA00023004"/>
    </source>
</evidence>
<comment type="pathway">
    <text evidence="1 8">Porphyrin-containing compound metabolism; protoheme biosynthesis; protoheme from protoporphyrin-IX: step 1/1.</text>
</comment>
<comment type="caution">
    <text evidence="9">The sequence shown here is derived from an EMBL/GenBank/DDBJ whole genome shotgun (WGS) entry which is preliminary data.</text>
</comment>
<keyword evidence="8" id="KW-0934">Plastid</keyword>
<dbReference type="PROSITE" id="PS00534">
    <property type="entry name" value="FERROCHELATASE"/>
    <property type="match status" value="1"/>
</dbReference>
<keyword evidence="10" id="KW-1185">Reference proteome</keyword>
<dbReference type="GO" id="GO:0009507">
    <property type="term" value="C:chloroplast"/>
    <property type="evidence" value="ECO:0007669"/>
    <property type="project" value="UniProtKB-SubCell"/>
</dbReference>
<dbReference type="GO" id="GO:0005739">
    <property type="term" value="C:mitochondrion"/>
    <property type="evidence" value="ECO:0007669"/>
    <property type="project" value="TreeGrafter"/>
</dbReference>
<dbReference type="GO" id="GO:0006783">
    <property type="term" value="P:heme biosynthetic process"/>
    <property type="evidence" value="ECO:0007669"/>
    <property type="project" value="UniProtKB-UniRule"/>
</dbReference>
<comment type="function">
    <text evidence="8">Catalyzes the ferrous insertion into protoporphyrin IX.</text>
</comment>
<keyword evidence="3 8" id="KW-0408">Iron</keyword>
<evidence type="ECO:0000256" key="8">
    <source>
        <dbReference type="RuleBase" id="RU000607"/>
    </source>
</evidence>
<dbReference type="Gene3D" id="3.40.50.1400">
    <property type="match status" value="2"/>
</dbReference>
<evidence type="ECO:0000313" key="10">
    <source>
        <dbReference type="Proteomes" id="UP000015453"/>
    </source>
</evidence>
<proteinExistence type="inferred from homology"/>
<keyword evidence="4 8" id="KW-0350">Heme biosynthesis</keyword>
<evidence type="ECO:0000313" key="9">
    <source>
        <dbReference type="EMBL" id="EPS73441.1"/>
    </source>
</evidence>
<dbReference type="AlphaFoldDB" id="S8D7M7"/>
<reference evidence="9 10" key="1">
    <citation type="journal article" date="2013" name="BMC Genomics">
        <title>The miniature genome of a carnivorous plant Genlisea aurea contains a low number of genes and short non-coding sequences.</title>
        <authorList>
            <person name="Leushkin E.V."/>
            <person name="Sutormin R.A."/>
            <person name="Nabieva E.R."/>
            <person name="Penin A.A."/>
            <person name="Kondrashov A.S."/>
            <person name="Logacheva M.D."/>
        </authorList>
    </citation>
    <scope>NUCLEOTIDE SEQUENCE [LARGE SCALE GENOMIC DNA]</scope>
</reference>
<evidence type="ECO:0000256" key="6">
    <source>
        <dbReference type="ARBA" id="ARBA00023244"/>
    </source>
</evidence>
<evidence type="ECO:0000256" key="4">
    <source>
        <dbReference type="ARBA" id="ARBA00023133"/>
    </source>
</evidence>
<evidence type="ECO:0000256" key="5">
    <source>
        <dbReference type="ARBA" id="ARBA00023239"/>
    </source>
</evidence>
<dbReference type="NCBIfam" id="TIGR00109">
    <property type="entry name" value="hemH"/>
    <property type="match status" value="1"/>
</dbReference>
<organism evidence="9 10">
    <name type="scientific">Genlisea aurea</name>
    <dbReference type="NCBI Taxonomy" id="192259"/>
    <lineage>
        <taxon>Eukaryota</taxon>
        <taxon>Viridiplantae</taxon>
        <taxon>Streptophyta</taxon>
        <taxon>Embryophyta</taxon>
        <taxon>Tracheophyta</taxon>
        <taxon>Spermatophyta</taxon>
        <taxon>Magnoliopsida</taxon>
        <taxon>eudicotyledons</taxon>
        <taxon>Gunneridae</taxon>
        <taxon>Pentapetalae</taxon>
        <taxon>asterids</taxon>
        <taxon>lamiids</taxon>
        <taxon>Lamiales</taxon>
        <taxon>Lentibulariaceae</taxon>
        <taxon>Genlisea</taxon>
    </lineage>
</organism>
<dbReference type="OrthoDB" id="1323at2759"/>
<dbReference type="CDD" id="cd00419">
    <property type="entry name" value="Ferrochelatase_C"/>
    <property type="match status" value="1"/>
</dbReference>
<feature type="non-terminal residue" evidence="9">
    <location>
        <position position="1"/>
    </location>
</feature>
<dbReference type="PANTHER" id="PTHR11108:SF1">
    <property type="entry name" value="FERROCHELATASE, MITOCHONDRIAL"/>
    <property type="match status" value="1"/>
</dbReference>
<gene>
    <name evidence="9" type="ORF">M569_01313</name>
</gene>
<comment type="similarity">
    <text evidence="2 8">Belongs to the ferrochelatase family.</text>
</comment>
<dbReference type="EMBL" id="AUSU01000427">
    <property type="protein sequence ID" value="EPS73441.1"/>
    <property type="molecule type" value="Genomic_DNA"/>
</dbReference>
<dbReference type="GO" id="GO:0004325">
    <property type="term" value="F:ferrochelatase activity"/>
    <property type="evidence" value="ECO:0007669"/>
    <property type="project" value="UniProtKB-UniRule"/>
</dbReference>
<keyword evidence="8" id="KW-0150">Chloroplast</keyword>
<dbReference type="Proteomes" id="UP000015453">
    <property type="component" value="Unassembled WGS sequence"/>
</dbReference>
<sequence length="386" mass="43586">DIIRLPRPFRFLQKPLAQFISVVRSPKSKEGYASIGGGSPLRRITDAQAEALRTSLCEKNVPAKVYVGMRYWHPFTEEAIEQIKVDGITKLVVLPLYPQFSISTSGSSLRLLESIFREDEYLVNMQHTVIPSWYQREGYIKAMGDLIEKELLKFDLPNEVVMIFFSAHGVPLAYVEEAGDPYKAEMEECVDLIMEELENRKLNNRYTLAYQSRVGPVEWLKPYTDEVIVDLGRKGIKSLLAVPISFVSEHIETLEEIDVEYKELALKSGILNWGRVPALGCEPTFISDLADAVIESLPYVGAMAVSNLEARQSLVPLGSVEELLAAYDSQRRELPPPVVVWEWGWTKSAETWNGRAAMLAVLVLLLLEVTTGEGFLHQWGILPLFR</sequence>
<dbReference type="SUPFAM" id="SSF53800">
    <property type="entry name" value="Chelatase"/>
    <property type="match status" value="1"/>
</dbReference>
<dbReference type="UniPathway" id="UPA00252">
    <property type="reaction ID" value="UER00325"/>
</dbReference>
<dbReference type="SUPFAM" id="SSF103511">
    <property type="entry name" value="Chlorophyll a-b binding protein"/>
    <property type="match status" value="1"/>
</dbReference>
<dbReference type="EC" id="4.98.1.1" evidence="8"/>
<dbReference type="InterPro" id="IPR033644">
    <property type="entry name" value="Ferrochelatase_C"/>
</dbReference>
<comment type="subcellular location">
    <subcellularLocation>
        <location evidence="8">Plastid</location>
        <location evidence="8">Chloroplast</location>
    </subcellularLocation>
</comment>
<keyword evidence="6 8" id="KW-0627">Porphyrin biosynthesis</keyword>
<dbReference type="InterPro" id="IPR019772">
    <property type="entry name" value="Ferrochelatase_AS"/>
</dbReference>
<dbReference type="PANTHER" id="PTHR11108">
    <property type="entry name" value="FERROCHELATASE"/>
    <property type="match status" value="1"/>
</dbReference>
<dbReference type="InterPro" id="IPR001015">
    <property type="entry name" value="Ferrochelatase"/>
</dbReference>
<protein>
    <recommendedName>
        <fullName evidence="8">Ferrochelatase</fullName>
        <ecNumber evidence="8">4.98.1.1</ecNumber>
    </recommendedName>
</protein>
<dbReference type="CDD" id="cd03411">
    <property type="entry name" value="Ferrochelatase_N"/>
    <property type="match status" value="1"/>
</dbReference>
<evidence type="ECO:0000256" key="1">
    <source>
        <dbReference type="ARBA" id="ARBA00004943"/>
    </source>
</evidence>
<dbReference type="HAMAP" id="MF_00323">
    <property type="entry name" value="Ferrochelatase"/>
    <property type="match status" value="1"/>
</dbReference>
<name>S8D7M7_9LAMI</name>